<comment type="caution">
    <text evidence="1">The sequence shown here is derived from an EMBL/GenBank/DDBJ whole genome shotgun (WGS) entry which is preliminary data.</text>
</comment>
<dbReference type="EMBL" id="JAHBCL010000014">
    <property type="protein sequence ID" value="MBS7526879.1"/>
    <property type="molecule type" value="Genomic_DNA"/>
</dbReference>
<dbReference type="RefSeq" id="WP_213236742.1">
    <property type="nucleotide sequence ID" value="NZ_JAHBCL010000014.1"/>
</dbReference>
<organism evidence="1 2">
    <name type="scientific">Fusibacter paucivorans</name>
    <dbReference type="NCBI Taxonomy" id="76009"/>
    <lineage>
        <taxon>Bacteria</taxon>
        <taxon>Bacillati</taxon>
        <taxon>Bacillota</taxon>
        <taxon>Clostridia</taxon>
        <taxon>Eubacteriales</taxon>
        <taxon>Eubacteriales Family XII. Incertae Sedis</taxon>
        <taxon>Fusibacter</taxon>
    </lineage>
</organism>
<gene>
    <name evidence="1" type="ORF">KHM83_09335</name>
</gene>
<sequence length="498" mass="58844">MKLMIDDMDRIMGDWQTNPHVTVNQRSQWPKSIKKKYLGNDAADSLRLLEADGFDDSFVFDQPHKIVKRCWYTNEYHWPQIEAIMRFGQFFHIGVTRTLILVVKCFYEQYCRIALKKARNCGGIGELYAIGTQYTKAFTADFEAMHDLKTLYDVFEETWQTCGENSIYEDGFNNLMKHILTSRIYLFGTETIEIEQFSQDRAKELAIENQNNRTVVIQYEALKMQWLNKLTELDNLLLSMEKLRLTIAQTKQQWMAEFGESYIDILDRRQKLNRRRDYLQIKDDEPHLTEAEINQKILQREKASKQKIAAAKDSFRWAMTLKQYAGINLHSEMPSEKEQKQYLYAYKKCLREIYLKTHPDAMLNHAFTKEQVKVLEALYKETIVIRDQELAYDTRSLMVLEDILERVKLIWRHMGIDIEPEVVLEGNDLNSLSDDIGKKTDAIEKKETQIKNEMFLLANDPVYIEKRENLVDARAIRRQHEKMNAEIERLNQQLESAL</sequence>
<reference evidence="1 2" key="1">
    <citation type="submission" date="2021-05" db="EMBL/GenBank/DDBJ databases">
        <title>Fusibacter ferrireducens sp. nov., an anaerobic, sulfur- and Fe-reducing bacterium isolated from the mangrove sediment.</title>
        <authorList>
            <person name="Qiu D."/>
        </authorList>
    </citation>
    <scope>NUCLEOTIDE SEQUENCE [LARGE SCALE GENOMIC DNA]</scope>
    <source>
        <strain evidence="1 2">DSM 12116</strain>
    </source>
</reference>
<keyword evidence="2" id="KW-1185">Reference proteome</keyword>
<evidence type="ECO:0000313" key="2">
    <source>
        <dbReference type="Proteomes" id="UP000746471"/>
    </source>
</evidence>
<proteinExistence type="predicted"/>
<name>A0ABS5PR39_9FIRM</name>
<evidence type="ECO:0000313" key="1">
    <source>
        <dbReference type="EMBL" id="MBS7526879.1"/>
    </source>
</evidence>
<accession>A0ABS5PR39</accession>
<protein>
    <submittedName>
        <fullName evidence="1">Uncharacterized protein</fullName>
    </submittedName>
</protein>
<dbReference type="Proteomes" id="UP000746471">
    <property type="component" value="Unassembled WGS sequence"/>
</dbReference>